<dbReference type="Gene3D" id="1.20.1070.10">
    <property type="entry name" value="Rhodopsin 7-helix transmembrane proteins"/>
    <property type="match status" value="1"/>
</dbReference>
<dbReference type="PANTHER" id="PTHR23112">
    <property type="entry name" value="G PROTEIN-COUPLED RECEPTOR 157-RELATED"/>
    <property type="match status" value="1"/>
</dbReference>
<accession>A0A9P9FGB4</accession>
<feature type="transmembrane region" description="Helical" evidence="6">
    <location>
        <begin position="105"/>
        <end position="121"/>
    </location>
</feature>
<evidence type="ECO:0000256" key="5">
    <source>
        <dbReference type="SAM" id="MobiDB-lite"/>
    </source>
</evidence>
<feature type="transmembrane region" description="Helical" evidence="6">
    <location>
        <begin position="30"/>
        <end position="49"/>
    </location>
</feature>
<feature type="compositionally biased region" description="Polar residues" evidence="5">
    <location>
        <begin position="286"/>
        <end position="295"/>
    </location>
</feature>
<feature type="transmembrane region" description="Helical" evidence="6">
    <location>
        <begin position="351"/>
        <end position="369"/>
    </location>
</feature>
<keyword evidence="9" id="KW-1185">Reference proteome</keyword>
<organism evidence="8 9">
    <name type="scientific">Dactylonectria macrodidyma</name>
    <dbReference type="NCBI Taxonomy" id="307937"/>
    <lineage>
        <taxon>Eukaryota</taxon>
        <taxon>Fungi</taxon>
        <taxon>Dikarya</taxon>
        <taxon>Ascomycota</taxon>
        <taxon>Pezizomycotina</taxon>
        <taxon>Sordariomycetes</taxon>
        <taxon>Hypocreomycetidae</taxon>
        <taxon>Hypocreales</taxon>
        <taxon>Nectriaceae</taxon>
        <taxon>Dactylonectria</taxon>
    </lineage>
</organism>
<proteinExistence type="predicted"/>
<dbReference type="InterPro" id="IPR017981">
    <property type="entry name" value="GPCR_2-like_7TM"/>
</dbReference>
<evidence type="ECO:0000256" key="3">
    <source>
        <dbReference type="ARBA" id="ARBA00022989"/>
    </source>
</evidence>
<dbReference type="EMBL" id="JAGMUV010000004">
    <property type="protein sequence ID" value="KAH7160964.1"/>
    <property type="molecule type" value="Genomic_DNA"/>
</dbReference>
<evidence type="ECO:0000256" key="4">
    <source>
        <dbReference type="ARBA" id="ARBA00023136"/>
    </source>
</evidence>
<dbReference type="InterPro" id="IPR000832">
    <property type="entry name" value="GPCR_2_secretin-like"/>
</dbReference>
<dbReference type="GO" id="GO:0007189">
    <property type="term" value="P:adenylate cyclase-activating G protein-coupled receptor signaling pathway"/>
    <property type="evidence" value="ECO:0007669"/>
    <property type="project" value="TreeGrafter"/>
</dbReference>
<dbReference type="PROSITE" id="PS50261">
    <property type="entry name" value="G_PROTEIN_RECEP_F2_4"/>
    <property type="match status" value="1"/>
</dbReference>
<sequence length="481" mass="54314">MQTQTQTLLAARTEALTPGQLRTLVLLERIGGSVSLVAVILIFVAYAAVPRVRNIQNTFIMFASIANIGASIASIIALDGLEKGVDSALCQGQGFLFQMFMQSDPWWSLAMAFNVFLVFFFRTSPDAFHKWWWLYCLICYGGPFAISLALVLVRRPDGGRVFGQATIWCWVDRDWENIRIYSYYMLIWICIIGSLLFYFMVGYHVFRSRNRLKSFSASKSRETATCDQVHHAISHEHRRKANRCYQQLPRVELHVPQDCFYGTIVTEVQVVQSEAIEPPTEPRPVHTQSPTQLSFDESPPTPIQPAPSQYFSTATSPAGAPQRAKRPLRRITTVTSRAVSKFVIDDPIKRAYLRTSFLFALSVLVTWIPSSMNRIHSWLVGESPYEFHVVTAAVLPLQGLWNAVIFFISSSHSLREAWREAWRDAREGRQCDMAEIGLDRVVVSPDIVSGRGDSCLNDTDSGSDVELRRMAEAPGKRSISM</sequence>
<keyword evidence="4 6" id="KW-0472">Membrane</keyword>
<comment type="caution">
    <text evidence="8">The sequence shown here is derived from an EMBL/GenBank/DDBJ whole genome shotgun (WGS) entry which is preliminary data.</text>
</comment>
<keyword evidence="2 6" id="KW-0812">Transmembrane</keyword>
<dbReference type="OrthoDB" id="18453at2759"/>
<evidence type="ECO:0000259" key="7">
    <source>
        <dbReference type="PROSITE" id="PS50261"/>
    </source>
</evidence>
<dbReference type="GO" id="GO:0004930">
    <property type="term" value="F:G protein-coupled receptor activity"/>
    <property type="evidence" value="ECO:0007669"/>
    <property type="project" value="InterPro"/>
</dbReference>
<dbReference type="Pfam" id="PF00002">
    <property type="entry name" value="7tm_2"/>
    <property type="match status" value="1"/>
</dbReference>
<dbReference type="PANTHER" id="PTHR23112:SF0">
    <property type="entry name" value="TRANSMEMBRANE PROTEIN 116"/>
    <property type="match status" value="1"/>
</dbReference>
<comment type="subcellular location">
    <subcellularLocation>
        <location evidence="1">Membrane</location>
        <topology evidence="1">Multi-pass membrane protein</topology>
    </subcellularLocation>
</comment>
<gene>
    <name evidence="8" type="ORF">EDB81DRAFT_333218</name>
</gene>
<reference evidence="8" key="1">
    <citation type="journal article" date="2021" name="Nat. Commun.">
        <title>Genetic determinants of endophytism in the Arabidopsis root mycobiome.</title>
        <authorList>
            <person name="Mesny F."/>
            <person name="Miyauchi S."/>
            <person name="Thiergart T."/>
            <person name="Pickel B."/>
            <person name="Atanasova L."/>
            <person name="Karlsson M."/>
            <person name="Huettel B."/>
            <person name="Barry K.W."/>
            <person name="Haridas S."/>
            <person name="Chen C."/>
            <person name="Bauer D."/>
            <person name="Andreopoulos W."/>
            <person name="Pangilinan J."/>
            <person name="LaButti K."/>
            <person name="Riley R."/>
            <person name="Lipzen A."/>
            <person name="Clum A."/>
            <person name="Drula E."/>
            <person name="Henrissat B."/>
            <person name="Kohler A."/>
            <person name="Grigoriev I.V."/>
            <person name="Martin F.M."/>
            <person name="Hacquard S."/>
        </authorList>
    </citation>
    <scope>NUCLEOTIDE SEQUENCE</scope>
    <source>
        <strain evidence="8">MPI-CAGE-AT-0147</strain>
    </source>
</reference>
<evidence type="ECO:0000313" key="9">
    <source>
        <dbReference type="Proteomes" id="UP000738349"/>
    </source>
</evidence>
<dbReference type="Proteomes" id="UP000738349">
    <property type="component" value="Unassembled WGS sequence"/>
</dbReference>
<dbReference type="AlphaFoldDB" id="A0A9P9FGB4"/>
<feature type="transmembrane region" description="Helical" evidence="6">
    <location>
        <begin position="133"/>
        <end position="153"/>
    </location>
</feature>
<evidence type="ECO:0000256" key="2">
    <source>
        <dbReference type="ARBA" id="ARBA00022692"/>
    </source>
</evidence>
<feature type="transmembrane region" description="Helical" evidence="6">
    <location>
        <begin position="183"/>
        <end position="206"/>
    </location>
</feature>
<evidence type="ECO:0000313" key="8">
    <source>
        <dbReference type="EMBL" id="KAH7160964.1"/>
    </source>
</evidence>
<name>A0A9P9FGB4_9HYPO</name>
<protein>
    <recommendedName>
        <fullName evidence="7">G-protein coupled receptors family 2 profile 2 domain-containing protein</fullName>
    </recommendedName>
</protein>
<feature type="region of interest" description="Disordered" evidence="5">
    <location>
        <begin position="276"/>
        <end position="304"/>
    </location>
</feature>
<evidence type="ECO:0000256" key="1">
    <source>
        <dbReference type="ARBA" id="ARBA00004141"/>
    </source>
</evidence>
<evidence type="ECO:0000256" key="6">
    <source>
        <dbReference type="SAM" id="Phobius"/>
    </source>
</evidence>
<keyword evidence="3 6" id="KW-1133">Transmembrane helix</keyword>
<feature type="domain" description="G-protein coupled receptors family 2 profile 2" evidence="7">
    <location>
        <begin position="24"/>
        <end position="210"/>
    </location>
</feature>
<dbReference type="SUPFAM" id="SSF81321">
    <property type="entry name" value="Family A G protein-coupled receptor-like"/>
    <property type="match status" value="1"/>
</dbReference>
<dbReference type="GO" id="GO:0007166">
    <property type="term" value="P:cell surface receptor signaling pathway"/>
    <property type="evidence" value="ECO:0007669"/>
    <property type="project" value="InterPro"/>
</dbReference>
<feature type="transmembrane region" description="Helical" evidence="6">
    <location>
        <begin position="58"/>
        <end position="78"/>
    </location>
</feature>
<feature type="transmembrane region" description="Helical" evidence="6">
    <location>
        <begin position="389"/>
        <end position="409"/>
    </location>
</feature>
<dbReference type="GO" id="GO:0005886">
    <property type="term" value="C:plasma membrane"/>
    <property type="evidence" value="ECO:0007669"/>
    <property type="project" value="TreeGrafter"/>
</dbReference>